<gene>
    <name evidence="2" type="ORF">BKA05_000822</name>
</gene>
<feature type="region of interest" description="Disordered" evidence="1">
    <location>
        <begin position="314"/>
        <end position="364"/>
    </location>
</feature>
<comment type="caution">
    <text evidence="2">The sequence shown here is derived from an EMBL/GenBank/DDBJ whole genome shotgun (WGS) entry which is preliminary data.</text>
</comment>
<dbReference type="SUPFAM" id="SSF52540">
    <property type="entry name" value="P-loop containing nucleoside triphosphate hydrolases"/>
    <property type="match status" value="1"/>
</dbReference>
<dbReference type="RefSeq" id="WP_179530310.1">
    <property type="nucleotide sequence ID" value="NZ_BAAAPP010000012.1"/>
</dbReference>
<proteinExistence type="predicted"/>
<sequence>MRVVVHVGLTKTGTTHLQGLLAAHAPALLGAGVLYPTQPPGLHFRGAVDVRGSAGVFGLTPEEVDGAWQRLCAQAREHVETTGGDAVIGHEVLAGATPEQADRALRALEGLEVHVVVTARDLGRQAVAHWQERVKLGETRSFTDFEREELFGDSGRDRGPDAGGVRPRFWHGQDFADTLRRWTFALPPERGHLVVCPAPGAPGEELWHRFAEAAGLPEDLVDATADVRANSSLGAAEVALLREVNRRLGDSMPTDVRHRVVKREYAEGELAARDSLPARTPATAAGLLADRSHAWLEEVVAAGHVVHGAVDDLEPVVAGPGDPAPDTDPPADLDPEQVVAMLRTRAEGGSAQTTARRPRWWRRG</sequence>
<dbReference type="Gene3D" id="3.40.50.300">
    <property type="entry name" value="P-loop containing nucleotide triphosphate hydrolases"/>
    <property type="match status" value="1"/>
</dbReference>
<organism evidence="2 3">
    <name type="scientific">Nocardioides marinus</name>
    <dbReference type="NCBI Taxonomy" id="374514"/>
    <lineage>
        <taxon>Bacteria</taxon>
        <taxon>Bacillati</taxon>
        <taxon>Actinomycetota</taxon>
        <taxon>Actinomycetes</taxon>
        <taxon>Propionibacteriales</taxon>
        <taxon>Nocardioidaceae</taxon>
        <taxon>Nocardioides</taxon>
    </lineage>
</organism>
<evidence type="ECO:0000313" key="2">
    <source>
        <dbReference type="EMBL" id="NYI09307.1"/>
    </source>
</evidence>
<keyword evidence="3" id="KW-1185">Reference proteome</keyword>
<evidence type="ECO:0000256" key="1">
    <source>
        <dbReference type="SAM" id="MobiDB-lite"/>
    </source>
</evidence>
<evidence type="ECO:0008006" key="4">
    <source>
        <dbReference type="Google" id="ProtNLM"/>
    </source>
</evidence>
<name>A0A7Z0C2I3_9ACTN</name>
<evidence type="ECO:0000313" key="3">
    <source>
        <dbReference type="Proteomes" id="UP000537326"/>
    </source>
</evidence>
<dbReference type="InterPro" id="IPR027417">
    <property type="entry name" value="P-loop_NTPase"/>
</dbReference>
<protein>
    <recommendedName>
        <fullName evidence="4">Sulfotransferase family protein</fullName>
    </recommendedName>
</protein>
<reference evidence="2 3" key="1">
    <citation type="submission" date="2020-07" db="EMBL/GenBank/DDBJ databases">
        <title>Sequencing the genomes of 1000 actinobacteria strains.</title>
        <authorList>
            <person name="Klenk H.-P."/>
        </authorList>
    </citation>
    <scope>NUCLEOTIDE SEQUENCE [LARGE SCALE GENOMIC DNA]</scope>
    <source>
        <strain evidence="2 3">DSM 18248</strain>
    </source>
</reference>
<accession>A0A7Z0C2I3</accession>
<dbReference type="AlphaFoldDB" id="A0A7Z0C2I3"/>
<dbReference type="EMBL" id="JACBZI010000001">
    <property type="protein sequence ID" value="NYI09307.1"/>
    <property type="molecule type" value="Genomic_DNA"/>
</dbReference>
<dbReference type="Proteomes" id="UP000537326">
    <property type="component" value="Unassembled WGS sequence"/>
</dbReference>